<reference evidence="2" key="1">
    <citation type="submission" date="2021-05" db="EMBL/GenBank/DDBJ databases">
        <title>A free-living protist that lacks canonical eukaryotic 1 DNA replication and segregation systems.</title>
        <authorList>
            <person name="Salas-Leiva D.E."/>
            <person name="Tromer E.C."/>
            <person name="Curtis B.A."/>
            <person name="Jerlstrom-Hultqvist J."/>
            <person name="Kolisko M."/>
            <person name="Yi Z."/>
            <person name="Salas-Leiva J.S."/>
            <person name="Gallot-Lavallee L."/>
            <person name="Kops G.J.P.L."/>
            <person name="Archibald J.M."/>
            <person name="Simpson A.G.B."/>
            <person name="Roger A.J."/>
        </authorList>
    </citation>
    <scope>NUCLEOTIDE SEQUENCE</scope>
    <source>
        <strain evidence="2">BICM</strain>
    </source>
</reference>
<name>A0A8J6E2R1_9EUKA</name>
<comment type="caution">
    <text evidence="2">The sequence shown here is derived from an EMBL/GenBank/DDBJ whole genome shotgun (WGS) entry which is preliminary data.</text>
</comment>
<proteinExistence type="predicted"/>
<gene>
    <name evidence="2" type="ORF">J8273_0196</name>
</gene>
<organism evidence="2 3">
    <name type="scientific">Carpediemonas membranifera</name>
    <dbReference type="NCBI Taxonomy" id="201153"/>
    <lineage>
        <taxon>Eukaryota</taxon>
        <taxon>Metamonada</taxon>
        <taxon>Carpediemonas-like organisms</taxon>
        <taxon>Carpediemonas</taxon>
    </lineage>
</organism>
<accession>A0A8J6E2R1</accession>
<sequence>MDRKPGKPHSGSKYSKELPSERRRRKRREEEQNKNRNVHHHTKTHDERPREHHSHHVQLERHVSKPLKIPEPADLSKIHRRREVTPPKKVMVVRVPTEERHFRTVPNGPKPQHKKPKPKPTPQELMDIIEAGGRSFTNNYGMDIDDLWSDMTERSTSPAQAATFDGGATRSTMDAASPRVSLVPGQMIELFDGTYRFDSFVRSDASGSPHALSRSATEEVLLIPVSPEPEPEPDLLPEADADLSARAALIAERNRRRNGRLRRVTRAFVNLAGDVLIQLL</sequence>
<feature type="region of interest" description="Disordered" evidence="1">
    <location>
        <begin position="1"/>
        <end position="122"/>
    </location>
</feature>
<dbReference type="Proteomes" id="UP000717585">
    <property type="component" value="Unassembled WGS sequence"/>
</dbReference>
<evidence type="ECO:0000313" key="2">
    <source>
        <dbReference type="EMBL" id="KAG9394988.1"/>
    </source>
</evidence>
<dbReference type="EMBL" id="JAHDYR010000012">
    <property type="protein sequence ID" value="KAG9394988.1"/>
    <property type="molecule type" value="Genomic_DNA"/>
</dbReference>
<evidence type="ECO:0000313" key="3">
    <source>
        <dbReference type="Proteomes" id="UP000717585"/>
    </source>
</evidence>
<protein>
    <submittedName>
        <fullName evidence="2">Uncharacterized protein</fullName>
    </submittedName>
</protein>
<dbReference type="AlphaFoldDB" id="A0A8J6E2R1"/>
<evidence type="ECO:0000256" key="1">
    <source>
        <dbReference type="SAM" id="MobiDB-lite"/>
    </source>
</evidence>
<keyword evidence="3" id="KW-1185">Reference proteome</keyword>